<gene>
    <name evidence="1" type="ORF">POM88_031301</name>
</gene>
<dbReference type="EMBL" id="JAUIZM010000007">
    <property type="protein sequence ID" value="KAK1375108.1"/>
    <property type="molecule type" value="Genomic_DNA"/>
</dbReference>
<proteinExistence type="predicted"/>
<evidence type="ECO:0000313" key="1">
    <source>
        <dbReference type="EMBL" id="KAK1375108.1"/>
    </source>
</evidence>
<protein>
    <submittedName>
        <fullName evidence="1">Uncharacterized protein</fullName>
    </submittedName>
</protein>
<name>A0AAD8MK77_9APIA</name>
<comment type="caution">
    <text evidence="1">The sequence shown here is derived from an EMBL/GenBank/DDBJ whole genome shotgun (WGS) entry which is preliminary data.</text>
</comment>
<dbReference type="Proteomes" id="UP001237642">
    <property type="component" value="Unassembled WGS sequence"/>
</dbReference>
<organism evidence="1 2">
    <name type="scientific">Heracleum sosnowskyi</name>
    <dbReference type="NCBI Taxonomy" id="360622"/>
    <lineage>
        <taxon>Eukaryota</taxon>
        <taxon>Viridiplantae</taxon>
        <taxon>Streptophyta</taxon>
        <taxon>Embryophyta</taxon>
        <taxon>Tracheophyta</taxon>
        <taxon>Spermatophyta</taxon>
        <taxon>Magnoliopsida</taxon>
        <taxon>eudicotyledons</taxon>
        <taxon>Gunneridae</taxon>
        <taxon>Pentapetalae</taxon>
        <taxon>asterids</taxon>
        <taxon>campanulids</taxon>
        <taxon>Apiales</taxon>
        <taxon>Apiaceae</taxon>
        <taxon>Apioideae</taxon>
        <taxon>apioid superclade</taxon>
        <taxon>Tordylieae</taxon>
        <taxon>Tordyliinae</taxon>
        <taxon>Heracleum</taxon>
    </lineage>
</organism>
<dbReference type="AlphaFoldDB" id="A0AAD8MK77"/>
<sequence length="119" mass="13915">MKLSNFEFFSELSPPHYNSLIFFVEFLAMSQRSFSSFRKAPSTTIFNSRIIFSANFKEGLSECHLSVACFCHAKYKSSQSSSYKKNGYFIFWNFFSNRSNGMFLLYLLEKTRNLSVSRL</sequence>
<accession>A0AAD8MK77</accession>
<reference evidence="1" key="2">
    <citation type="submission" date="2023-05" db="EMBL/GenBank/DDBJ databases">
        <authorList>
            <person name="Schelkunov M.I."/>
        </authorList>
    </citation>
    <scope>NUCLEOTIDE SEQUENCE</scope>
    <source>
        <strain evidence="1">Hsosn_3</strain>
        <tissue evidence="1">Leaf</tissue>
    </source>
</reference>
<evidence type="ECO:0000313" key="2">
    <source>
        <dbReference type="Proteomes" id="UP001237642"/>
    </source>
</evidence>
<reference evidence="1" key="1">
    <citation type="submission" date="2023-02" db="EMBL/GenBank/DDBJ databases">
        <title>Genome of toxic invasive species Heracleum sosnowskyi carries increased number of genes despite the absence of recent whole-genome duplications.</title>
        <authorList>
            <person name="Schelkunov M."/>
            <person name="Shtratnikova V."/>
            <person name="Makarenko M."/>
            <person name="Klepikova A."/>
            <person name="Omelchenko D."/>
            <person name="Novikova G."/>
            <person name="Obukhova E."/>
            <person name="Bogdanov V."/>
            <person name="Penin A."/>
            <person name="Logacheva M."/>
        </authorList>
    </citation>
    <scope>NUCLEOTIDE SEQUENCE</scope>
    <source>
        <strain evidence="1">Hsosn_3</strain>
        <tissue evidence="1">Leaf</tissue>
    </source>
</reference>
<keyword evidence="2" id="KW-1185">Reference proteome</keyword>